<keyword evidence="3" id="KW-1185">Reference proteome</keyword>
<name>A0A0V0R4Q9_PSEPJ</name>
<evidence type="ECO:0000256" key="1">
    <source>
        <dbReference type="SAM" id="MobiDB-lite"/>
    </source>
</evidence>
<dbReference type="AlphaFoldDB" id="A0A0V0R4Q9"/>
<protein>
    <submittedName>
        <fullName evidence="2">Uncharacterized protein</fullName>
    </submittedName>
</protein>
<dbReference type="EMBL" id="LDAU01000049">
    <property type="protein sequence ID" value="KRX09471.1"/>
    <property type="molecule type" value="Genomic_DNA"/>
</dbReference>
<feature type="compositionally biased region" description="Polar residues" evidence="1">
    <location>
        <begin position="65"/>
        <end position="79"/>
    </location>
</feature>
<proteinExistence type="predicted"/>
<feature type="region of interest" description="Disordered" evidence="1">
    <location>
        <begin position="65"/>
        <end position="86"/>
    </location>
</feature>
<gene>
    <name evidence="2" type="ORF">PPERSA_00750</name>
</gene>
<dbReference type="Proteomes" id="UP000054937">
    <property type="component" value="Unassembled WGS sequence"/>
</dbReference>
<accession>A0A0V0R4Q9</accession>
<comment type="caution">
    <text evidence="2">The sequence shown here is derived from an EMBL/GenBank/DDBJ whole genome shotgun (WGS) entry which is preliminary data.</text>
</comment>
<organism evidence="2 3">
    <name type="scientific">Pseudocohnilembus persalinus</name>
    <name type="common">Ciliate</name>
    <dbReference type="NCBI Taxonomy" id="266149"/>
    <lineage>
        <taxon>Eukaryota</taxon>
        <taxon>Sar</taxon>
        <taxon>Alveolata</taxon>
        <taxon>Ciliophora</taxon>
        <taxon>Intramacronucleata</taxon>
        <taxon>Oligohymenophorea</taxon>
        <taxon>Scuticociliatia</taxon>
        <taxon>Philasterida</taxon>
        <taxon>Pseudocohnilembidae</taxon>
        <taxon>Pseudocohnilembus</taxon>
    </lineage>
</organism>
<reference evidence="2 3" key="1">
    <citation type="journal article" date="2015" name="Sci. Rep.">
        <title>Genome of the facultative scuticociliatosis pathogen Pseudocohnilembus persalinus provides insight into its virulence through horizontal gene transfer.</title>
        <authorList>
            <person name="Xiong J."/>
            <person name="Wang G."/>
            <person name="Cheng J."/>
            <person name="Tian M."/>
            <person name="Pan X."/>
            <person name="Warren A."/>
            <person name="Jiang C."/>
            <person name="Yuan D."/>
            <person name="Miao W."/>
        </authorList>
    </citation>
    <scope>NUCLEOTIDE SEQUENCE [LARGE SCALE GENOMIC DNA]</scope>
    <source>
        <strain evidence="2">36N120E</strain>
    </source>
</reference>
<sequence length="122" mass="14591">MLFQAQQQEQQFKTGCKSKETFQEYKQKNQKLFQPPQEEVEIMNKLLCDVDLEVEKMYADKIKKLQSNSSDENSIQQKTNDTHKKDINNFDQQEELYFQEMVTQSSTLFTDFNVPVFKTNFR</sequence>
<evidence type="ECO:0000313" key="2">
    <source>
        <dbReference type="EMBL" id="KRX09471.1"/>
    </source>
</evidence>
<dbReference type="InParanoid" id="A0A0V0R4Q9"/>
<evidence type="ECO:0000313" key="3">
    <source>
        <dbReference type="Proteomes" id="UP000054937"/>
    </source>
</evidence>